<feature type="domain" description="Peptidase S33 tripeptidyl aminopeptidase-like C-terminal" evidence="6">
    <location>
        <begin position="473"/>
        <end position="577"/>
    </location>
</feature>
<keyword evidence="3 7" id="KW-0378">Hydrolase</keyword>
<dbReference type="InterPro" id="IPR051601">
    <property type="entry name" value="Serine_prot/Carboxylest_S33"/>
</dbReference>
<protein>
    <submittedName>
        <fullName evidence="7">Alpha/beta hydrolase</fullName>
    </submittedName>
</protein>
<evidence type="ECO:0000256" key="3">
    <source>
        <dbReference type="ARBA" id="ARBA00022801"/>
    </source>
</evidence>
<dbReference type="InterPro" id="IPR029058">
    <property type="entry name" value="AB_hydrolase_fold"/>
</dbReference>
<evidence type="ECO:0000313" key="8">
    <source>
        <dbReference type="Proteomes" id="UP000286208"/>
    </source>
</evidence>
<dbReference type="Gene3D" id="3.40.50.1820">
    <property type="entry name" value="alpha/beta hydrolase"/>
    <property type="match status" value="1"/>
</dbReference>
<keyword evidence="2" id="KW-0732">Signal</keyword>
<feature type="domain" description="AB hydrolase-1" evidence="5">
    <location>
        <begin position="141"/>
        <end position="302"/>
    </location>
</feature>
<feature type="region of interest" description="Disordered" evidence="4">
    <location>
        <begin position="176"/>
        <end position="197"/>
    </location>
</feature>
<dbReference type="AlphaFoldDB" id="A0A3S3ANZ2"/>
<reference evidence="7 8" key="1">
    <citation type="submission" date="2018-11" db="EMBL/GenBank/DDBJ databases">
        <title>Rhodococcus spongicola sp. nov. and Rhodococcus xishaensis sp. nov. from marine sponges.</title>
        <authorList>
            <person name="Li L."/>
            <person name="Lin H.W."/>
        </authorList>
    </citation>
    <scope>NUCLEOTIDE SEQUENCE [LARGE SCALE GENOMIC DNA]</scope>
    <source>
        <strain evidence="7 8">CCTCC AB2014297</strain>
    </source>
</reference>
<gene>
    <name evidence="7" type="ORF">EGT67_11115</name>
</gene>
<evidence type="ECO:0000256" key="4">
    <source>
        <dbReference type="SAM" id="MobiDB-lite"/>
    </source>
</evidence>
<dbReference type="Pfam" id="PF08386">
    <property type="entry name" value="Abhydrolase_4"/>
    <property type="match status" value="1"/>
</dbReference>
<keyword evidence="8" id="KW-1185">Reference proteome</keyword>
<dbReference type="GO" id="GO:0016787">
    <property type="term" value="F:hydrolase activity"/>
    <property type="evidence" value="ECO:0007669"/>
    <property type="project" value="UniProtKB-KW"/>
</dbReference>
<evidence type="ECO:0000259" key="5">
    <source>
        <dbReference type="Pfam" id="PF00561"/>
    </source>
</evidence>
<dbReference type="InterPro" id="IPR013595">
    <property type="entry name" value="Pept_S33_TAP-like_C"/>
</dbReference>
<accession>A0A3S3ANZ2</accession>
<dbReference type="PANTHER" id="PTHR43248:SF29">
    <property type="entry name" value="TRIPEPTIDYL AMINOPEPTIDASE"/>
    <property type="match status" value="1"/>
</dbReference>
<evidence type="ECO:0000256" key="1">
    <source>
        <dbReference type="ARBA" id="ARBA00010088"/>
    </source>
</evidence>
<evidence type="ECO:0000256" key="2">
    <source>
        <dbReference type="ARBA" id="ARBA00022729"/>
    </source>
</evidence>
<comment type="caution">
    <text evidence="7">The sequence shown here is derived from an EMBL/GenBank/DDBJ whole genome shotgun (WGS) entry which is preliminary data.</text>
</comment>
<dbReference type="InterPro" id="IPR000073">
    <property type="entry name" value="AB_hydrolase_1"/>
</dbReference>
<organism evidence="7 8">
    <name type="scientific">Prescottella agglutinans</name>
    <dbReference type="NCBI Taxonomy" id="1644129"/>
    <lineage>
        <taxon>Bacteria</taxon>
        <taxon>Bacillati</taxon>
        <taxon>Actinomycetota</taxon>
        <taxon>Actinomycetes</taxon>
        <taxon>Mycobacteriales</taxon>
        <taxon>Nocardiaceae</taxon>
        <taxon>Prescottella</taxon>
    </lineage>
</organism>
<name>A0A3S3ANZ2_9NOCA</name>
<proteinExistence type="inferred from homology"/>
<sequence>MLTMFTRSPRRPDSPAAPRRGRRTALPRTAGRAVAVASALILGCTGGLSAAASPAPEGAGFTNQRLDWHPCPADVVEHALAGDGYAAARSVVLSGLECARVRTPLDWAHPADGHEANFWVSRLPGTRPGSAPLLTSSGGAGAGTLLDPYSFTGGMPALRESFDVIGFDARGTATSSTAQSCDPTISGDPTLLGNGPRDGYDVLDSSDRSTNRQLEEARRWTDACLAGAARTPDGESTAPFVNYWQTVRDLDLVRGLLGADRWSYLGVSQGTALGRELARTFPDRVDRWVLDSVVDPVKGANEVLQERYRARQRAVETSFAPWAAARGTVLGDTSQQVLASIEQLRSELVAQPIRLLGSQTFTANDLNTVLFGVGNAAHEAVLSKLVNIRAARSAGASLASIQAVIGMTSQFQVSPFIDRALGTVLSGGPRQGWWTAFNCNSFEWSRDTDAIRAEQRQVAADAPLTYLGLGFSAACAQWPYPAQPQQESQAGLEQVPGMLLITNERDAVTPASGAESLRGRVPGSRLVTVEGKSAHLVLPQRMPFGLPGGVPGTSSCAAALATHYLTTGELPANDQTCEPD</sequence>
<comment type="similarity">
    <text evidence="1">Belongs to the peptidase S33 family.</text>
</comment>
<dbReference type="EMBL" id="RKLP01000005">
    <property type="protein sequence ID" value="RVW09342.1"/>
    <property type="molecule type" value="Genomic_DNA"/>
</dbReference>
<dbReference type="PANTHER" id="PTHR43248">
    <property type="entry name" value="2-SUCCINYL-6-HYDROXY-2,4-CYCLOHEXADIENE-1-CARBOXYLATE SYNTHASE"/>
    <property type="match status" value="1"/>
</dbReference>
<evidence type="ECO:0000313" key="7">
    <source>
        <dbReference type="EMBL" id="RVW09342.1"/>
    </source>
</evidence>
<dbReference type="Proteomes" id="UP000286208">
    <property type="component" value="Unassembled WGS sequence"/>
</dbReference>
<feature type="region of interest" description="Disordered" evidence="4">
    <location>
        <begin position="1"/>
        <end position="28"/>
    </location>
</feature>
<dbReference type="SUPFAM" id="SSF53474">
    <property type="entry name" value="alpha/beta-Hydrolases"/>
    <property type="match status" value="1"/>
</dbReference>
<evidence type="ECO:0000259" key="6">
    <source>
        <dbReference type="Pfam" id="PF08386"/>
    </source>
</evidence>
<dbReference type="Pfam" id="PF00561">
    <property type="entry name" value="Abhydrolase_1"/>
    <property type="match status" value="1"/>
</dbReference>